<feature type="transmembrane region" description="Helical" evidence="1">
    <location>
        <begin position="328"/>
        <end position="349"/>
    </location>
</feature>
<comment type="caution">
    <text evidence="2">The sequence shown here is derived from an EMBL/GenBank/DDBJ whole genome shotgun (WGS) entry which is preliminary data.</text>
</comment>
<evidence type="ECO:0000313" key="2">
    <source>
        <dbReference type="EMBL" id="MEI5909717.1"/>
    </source>
</evidence>
<keyword evidence="1" id="KW-1133">Transmembrane helix</keyword>
<feature type="transmembrane region" description="Helical" evidence="1">
    <location>
        <begin position="272"/>
        <end position="297"/>
    </location>
</feature>
<gene>
    <name evidence="2" type="ORF">WAK64_22265</name>
</gene>
<evidence type="ECO:0000256" key="1">
    <source>
        <dbReference type="SAM" id="Phobius"/>
    </source>
</evidence>
<dbReference type="Proteomes" id="UP001312865">
    <property type="component" value="Unassembled WGS sequence"/>
</dbReference>
<keyword evidence="3" id="KW-1185">Reference proteome</keyword>
<dbReference type="RefSeq" id="WP_336589162.1">
    <property type="nucleotide sequence ID" value="NZ_JBBAXC010000039.1"/>
</dbReference>
<accession>A0ABU8HKY3</accession>
<evidence type="ECO:0008006" key="4">
    <source>
        <dbReference type="Google" id="ProtNLM"/>
    </source>
</evidence>
<feature type="transmembrane region" description="Helical" evidence="1">
    <location>
        <begin position="355"/>
        <end position="378"/>
    </location>
</feature>
<evidence type="ECO:0000313" key="3">
    <source>
        <dbReference type="Proteomes" id="UP001312865"/>
    </source>
</evidence>
<keyword evidence="1" id="KW-0472">Membrane</keyword>
<sequence length="398" mass="45464">MKNKDLVVNILRKKTHHFLTISLIVMVVSLSMFNFIFAYLADQYRSINKDYFNNSNVKVIHVEGKAEGSSSVGVQLQDENDINDLLLENGLSDKAKAYPIYILPTIFDDSLEKGYSMLGLSEELAFLVGDTCTLKDDSICIKETVEDHIDFKIPIIEEKDGGFSSNEVVDKRFIADEGAKNENAILIQSIPNNNQAYVNDKEAIKLLKTMYKDSSDSFEFIQQSQLDKMIVYVKDIKDVDSVGELLKKHQYYTSYTFSSFENFSVNIGSKQVILMILSIVFVITSIITAVLLMINFLRIQRKEIAILKLNGYDKKSIVKVYTKLQYNIFKLIFIITLLIYLIVYLLKLVPISIDLFLLIIGIDILVLLISLSFVYVLGIKKTSNMDMMELLKKDKEFD</sequence>
<feature type="transmembrane region" description="Helical" evidence="1">
    <location>
        <begin position="21"/>
        <end position="41"/>
    </location>
</feature>
<reference evidence="2 3" key="1">
    <citation type="journal article" date="2018" name="J. Microbiol.">
        <title>Bacillus spongiae sp. nov., isolated from sponge of Jeju Island.</title>
        <authorList>
            <person name="Lee G.E."/>
            <person name="Im W.T."/>
            <person name="Park J.S."/>
        </authorList>
    </citation>
    <scope>NUCLEOTIDE SEQUENCE [LARGE SCALE GENOMIC DNA]</scope>
    <source>
        <strain evidence="2 3">135PIL107-10</strain>
    </source>
</reference>
<name>A0ABU8HKY3_9BACI</name>
<organism evidence="2 3">
    <name type="scientific">Bacillus spongiae</name>
    <dbReference type="NCBI Taxonomy" id="2683610"/>
    <lineage>
        <taxon>Bacteria</taxon>
        <taxon>Bacillati</taxon>
        <taxon>Bacillota</taxon>
        <taxon>Bacilli</taxon>
        <taxon>Bacillales</taxon>
        <taxon>Bacillaceae</taxon>
        <taxon>Bacillus</taxon>
    </lineage>
</organism>
<dbReference type="EMBL" id="JBBAXC010000039">
    <property type="protein sequence ID" value="MEI5909717.1"/>
    <property type="molecule type" value="Genomic_DNA"/>
</dbReference>
<proteinExistence type="predicted"/>
<protein>
    <recommendedName>
        <fullName evidence="4">ABC transporter permease</fullName>
    </recommendedName>
</protein>
<keyword evidence="1" id="KW-0812">Transmembrane</keyword>